<protein>
    <recommendedName>
        <fullName evidence="4">DUF2341 domain-containing protein</fullName>
    </recommendedName>
</protein>
<feature type="transmembrane region" description="Helical" evidence="1">
    <location>
        <begin position="12"/>
        <end position="33"/>
    </location>
</feature>
<accession>A0A0U3FA71</accession>
<proteinExistence type="predicted"/>
<name>A0A0U3FA71_9CREN</name>
<keyword evidence="3" id="KW-1185">Reference proteome</keyword>
<reference evidence="2 3" key="1">
    <citation type="submission" date="2013-11" db="EMBL/GenBank/DDBJ databases">
        <title>Comparative genomics of Ignicoccus.</title>
        <authorList>
            <person name="Podar M."/>
        </authorList>
    </citation>
    <scope>NUCLEOTIDE SEQUENCE [LARGE SCALE GENOMIC DNA]</scope>
    <source>
        <strain evidence="2 3">DSM 13165</strain>
    </source>
</reference>
<keyword evidence="1" id="KW-0812">Transmembrane</keyword>
<dbReference type="EMBL" id="CP006867">
    <property type="protein sequence ID" value="ALU12569.1"/>
    <property type="molecule type" value="Genomic_DNA"/>
</dbReference>
<evidence type="ECO:0008006" key="4">
    <source>
        <dbReference type="Google" id="ProtNLM"/>
    </source>
</evidence>
<dbReference type="RefSeq" id="WP_075049969.1">
    <property type="nucleotide sequence ID" value="NZ_CP006867.1"/>
</dbReference>
<evidence type="ECO:0000256" key="1">
    <source>
        <dbReference type="SAM" id="Phobius"/>
    </source>
</evidence>
<dbReference type="GeneID" id="30680428"/>
<dbReference type="STRING" id="940295.EYM_05220"/>
<evidence type="ECO:0000313" key="2">
    <source>
        <dbReference type="EMBL" id="ALU12569.1"/>
    </source>
</evidence>
<keyword evidence="1" id="KW-0472">Membrane</keyword>
<sequence length="1275" mass="141354">MKLMKGGIENVITLTILVILLVSAIMILVSALARQTSLLQTQIEKASEEKLSIALATKIGGCASKVFDVENGEWAVIIKTNSTVPFCNYVRAVQIIGTLNGVKKSYLITLNQTTKAWESPQTLATYPSSCGTPISVPYSLDGSTTPQGTFSNVVLEVIGIPKEFKLQSVQILISDVGWRELQSCIVGIGGGVTYQVTQTTTIYSVGPVTIVASANFNPMKYLCPPPKTVVGDDNAYEIAVILNPQMNGTRNDVPTSYLVDLKSLIERAAPPSSPLKVNEDYVYIRNVTVLGLRSTPGLGPYSLTTTGPLPWSFTALNYTSDVPLYKSSGVLTIGFNATTPMTPTSLTQYSAVVCLYLGIKGQVPAEATGVLGDVNNDGYTDWKEIKIPGVSNDQYKCFTGTDFHYCYIPSIYGYYNRTLTDKYGITLSGLQEPVDSTLRVPKVIIKNPNAKSLFDYVVRIKLPTELVGKNLTVLDMNGGKLSFCYETSLGDCSTNAAEGDGYIWVRVPYIPAGDKAVLQLVEGKNGARNPLEVFPVYVSFRNATMDIDEYKYIWYFPGNAWTFVAAVFDDANGYTNFVNSDSDFTIVADVRWDAAPNPDVDDRVVYGTDEYSSRFIYNVYPIAYSYDPNTGNGWVLALYKGLPFINVYRNGNADIIETAPEALIPGIKYRIVAGVDLTNGKAYVSVFPLEEERGERPQITSLTNEPKRFEIPNQVGHNVIVISDADYATRSSFWSTSNYAYSFSGMIYNVTLFDDYLDSNVAVSCYLDYNETLCPKMVFYLNGSDSDGLYANLNGINLKARIFTLNADNRRFSVNEVTATPYPLGGEIDMTVYIGGDKTHPVKVVMYGTPMNNFYDPNAVIDLENVVKNLPSMFTGESFVMNTTALGLDTAWNVMLNMPAPESTKYEVVVGVNGGSYSDYNSLYGWNIIYPLIPAVVADDTAWLKWMFYEDPVDGYRISFVRNSPNYDAWRIYFHSFGTTVATKLSDPNKLYYTVLKYDMSRPSVTIKMYEGGPLGTIFYYSLSDLSQTNLAIYYEQLRPKYIKYIGMGYIYSNDALVSEDERIYYYMFMRPLAELEPSVEVEMPDLSSPYVDLPIVYYRDESFNVNGNNTEATITYDLLGNETDLSPYGYVYLSNANLGPFTELNDFTSNAVVAPLWSDRSYDFNVTYVKLGLSTPENWTAVVWYLGLGNVSVAINDYGDFAFDYHGEIALPNAYAIGLNNPATEETLLIIAKDGNGEYNGLLGSLTELSNVSIVGINKRNWYVLISGPYCIKC</sequence>
<dbReference type="AlphaFoldDB" id="A0A0U3FA71"/>
<organism evidence="2 3">
    <name type="scientific">Ignicoccus islandicus DSM 13165</name>
    <dbReference type="NCBI Taxonomy" id="940295"/>
    <lineage>
        <taxon>Archaea</taxon>
        <taxon>Thermoproteota</taxon>
        <taxon>Thermoprotei</taxon>
        <taxon>Desulfurococcales</taxon>
        <taxon>Desulfurococcaceae</taxon>
        <taxon>Ignicoccus</taxon>
    </lineage>
</organism>
<dbReference type="OrthoDB" id="101984at2157"/>
<keyword evidence="1" id="KW-1133">Transmembrane helix</keyword>
<dbReference type="Proteomes" id="UP000060778">
    <property type="component" value="Chromosome"/>
</dbReference>
<dbReference type="KEGG" id="iis:EYM_05220"/>
<evidence type="ECO:0000313" key="3">
    <source>
        <dbReference type="Proteomes" id="UP000060778"/>
    </source>
</evidence>
<gene>
    <name evidence="2" type="ORF">EYM_05220</name>
</gene>